<dbReference type="EMBL" id="JBBPFD010000711">
    <property type="protein sequence ID" value="KAK7877232.1"/>
    <property type="molecule type" value="Genomic_DNA"/>
</dbReference>
<feature type="non-terminal residue" evidence="2">
    <location>
        <position position="79"/>
    </location>
</feature>
<feature type="compositionally biased region" description="Basic and acidic residues" evidence="1">
    <location>
        <begin position="53"/>
        <end position="69"/>
    </location>
</feature>
<reference evidence="3" key="1">
    <citation type="submission" date="2024-04" db="EMBL/GenBank/DDBJ databases">
        <title>Salinicola lusitanus LLJ914,a marine bacterium isolated from the Okinawa Trough.</title>
        <authorList>
            <person name="Li J."/>
        </authorList>
    </citation>
    <scope>NUCLEOTIDE SEQUENCE [LARGE SCALE GENOMIC DNA]</scope>
</reference>
<gene>
    <name evidence="2" type="ORF">WMY93_032062</name>
</gene>
<sequence length="79" mass="8386">MMDVACSADSGGIDSSLNAFHSNLQLSIGAHVHKGAGMSLSNKLPLMHQKNHNAGERVSQRHTTKHTESLVHATSGDEP</sequence>
<feature type="region of interest" description="Disordered" evidence="1">
    <location>
        <begin position="52"/>
        <end position="79"/>
    </location>
</feature>
<dbReference type="AlphaFoldDB" id="A0AAW0MJI1"/>
<dbReference type="Proteomes" id="UP001460270">
    <property type="component" value="Unassembled WGS sequence"/>
</dbReference>
<keyword evidence="3" id="KW-1185">Reference proteome</keyword>
<proteinExistence type="predicted"/>
<evidence type="ECO:0000313" key="3">
    <source>
        <dbReference type="Proteomes" id="UP001460270"/>
    </source>
</evidence>
<evidence type="ECO:0000313" key="2">
    <source>
        <dbReference type="EMBL" id="KAK7877232.1"/>
    </source>
</evidence>
<accession>A0AAW0MJI1</accession>
<organism evidence="2 3">
    <name type="scientific">Mugilogobius chulae</name>
    <name type="common">yellowstripe goby</name>
    <dbReference type="NCBI Taxonomy" id="88201"/>
    <lineage>
        <taxon>Eukaryota</taxon>
        <taxon>Metazoa</taxon>
        <taxon>Chordata</taxon>
        <taxon>Craniata</taxon>
        <taxon>Vertebrata</taxon>
        <taxon>Euteleostomi</taxon>
        <taxon>Actinopterygii</taxon>
        <taxon>Neopterygii</taxon>
        <taxon>Teleostei</taxon>
        <taxon>Neoteleostei</taxon>
        <taxon>Acanthomorphata</taxon>
        <taxon>Gobiaria</taxon>
        <taxon>Gobiiformes</taxon>
        <taxon>Gobioidei</taxon>
        <taxon>Gobiidae</taxon>
        <taxon>Gobionellinae</taxon>
        <taxon>Mugilogobius</taxon>
    </lineage>
</organism>
<protein>
    <submittedName>
        <fullName evidence="2">Uncharacterized protein</fullName>
    </submittedName>
</protein>
<name>A0AAW0MJI1_9GOBI</name>
<evidence type="ECO:0000256" key="1">
    <source>
        <dbReference type="SAM" id="MobiDB-lite"/>
    </source>
</evidence>
<comment type="caution">
    <text evidence="2">The sequence shown here is derived from an EMBL/GenBank/DDBJ whole genome shotgun (WGS) entry which is preliminary data.</text>
</comment>